<feature type="region of interest" description="Disordered" evidence="4">
    <location>
        <begin position="827"/>
        <end position="846"/>
    </location>
</feature>
<dbReference type="Pfam" id="PF00400">
    <property type="entry name" value="WD40"/>
    <property type="match status" value="1"/>
</dbReference>
<keyword evidence="1 3" id="KW-0853">WD repeat</keyword>
<dbReference type="OMA" id="HSQREFN"/>
<feature type="compositionally biased region" description="Polar residues" evidence="4">
    <location>
        <begin position="837"/>
        <end position="846"/>
    </location>
</feature>
<evidence type="ECO:0000256" key="3">
    <source>
        <dbReference type="PROSITE-ProRule" id="PRU00221"/>
    </source>
</evidence>
<dbReference type="SUPFAM" id="SSF50729">
    <property type="entry name" value="PH domain-like"/>
    <property type="match status" value="1"/>
</dbReference>
<sequence>TDFDLSLLEDILLIKESKESRLSLYKTTQEKPASEGSSLLFAQTSLRRTLSNWKARRPRRTAQRYSVKDAKKPQLSTSDSEAISDDKNTIMMKQRRLKILQPHASHHLQENYMITKGSCSSSEVVGASNEDTMSLENRFAIHKLDAEILTDPAAVSIVNKMEHTPFDLCYVLLSILEKVSKFDMLLNHNPVLTTSVVPTLTEFLSGFGECCEKSAPAEREIAVGWTEEPVALVQRMLLRTVLHLLSVDINNGETMPDTLRRNLKHLLRATLKIKGCLEKQADPFAPRRKTTLQEVHEYFSYSKYRHRSLLLPELLGGVLQILICCLQTASSNPFYFSQAIDLIHEFIQHHGFELFETTVLQMEWLITRDEASSSATEHVKTLINSVMKIISTIKKLKSEQLHQSVCTRKRHRRCEYSHLLHHHRDLSGLPMSGFRSSFSRSPFDENTDGEIQYPEGCCCIAVCVHQCLRLLQQVSLNNTCVQILSGIYSVGVCCCMDPRLVIVPILHAFKLQMLKSFQQQILSILNKLILEQLGGGEASEKAKQAACNICTVNSSQLLNIEEIIERNGADVGPGHNVSGPSCGYQGVLPSEGSEDMLWKWDSLEAYQNLAFSDNKQHSQQVAAHICHLALRGNAVVQWQLYSHVFNPILQRGVELAHHAQQLGVTTSCTNVCGYHSGCLPQEILQVYLQTLPSLFNSRVIRDMFLSCNGLNQVTEMLYLDSVRSYILKIFETLIVRLGEQQNKPTGHALESKAGEQKGVGFCPVESGSNQQTSLNKTKITRRLIKFYAGLKEAYPKRKKINLGVHVNVINLFLCVVFLSVSKEGDSEQDLADDSEDTSGCGSTASEPVSNLLPCLSPENISLPSKEEIRRAADIWSMCRWIYLSSVVFQKQFYQLGSLEMCYRLMMMIIQELSKIKDNSKSKDGFVGASQKNITDKIITSNSKYTEESSSFDSVCAVSGHHIDSRTNSIVVNEQCVSDDTIRDVEQSSRTAPILQEVACKPLEEEWPLHGIRLLEAVLAICLHSASNSQQESEMEFYYQSLSVEEILSEMREQLAESGVVESSLIKPLFDSLLRVALGGYSADYDSSQEKVKKIHIVERESLSQQGDLSEEADESQCCNIQFFAEEEGYEADSESNPEDTATKEEEAGEKTETASVVQTFCLSGHMESIIPGELMYPEICLLELSLLSVSSPSLDVLIHVFRRLLNIIRHSEKNAILMIQQGVVKMLLGGFQNILSQSLLHLEVCVWEECQEVLVDMLAALMSSRTTSEEFAALLRIFLEKTPPARIILKGILNIVEANTDVTPLQYLPFPAAHFSTTSAQNPSTAVGSKNSSLLRRAKFPQTERETGTEALAHHLLSSWHIAPIHLPMVGQNCWPHMSEGFSISLWLNVNHSKESEYSSEKGRKKKKNRLVVFSDSSIDGIEGDKSLTLDHPTVSSTDEKLIENGCLHLISLGSKALMFQVWADLSTGSLTFREHFILMDPNDRLSFHFQEKNVSQEITPFPDAWDRSAVSYINRCKGIRNDSFLLETNKIKIGGGRWKSEVALDYAVPKKTSLSSDNKTFCMIGHCASTQEEALHLAGRWGMGTLLLFNGARIAHEEAFYLYVCGPDFTSVMPCKYEKTKANYSKYINQEILYNEQIKEFLVKNKDVDIGPLTESLAIVYTPSCPTQYTIYEPIIRLKGQAKGAPSQRPFSVKEVQGNTLDPQQLKHIQPVEHKGLQNIVHEIGGTGAFIFLFARVVEIDDCEMTQALALRIVLSLTKYNQHRVQEMERCHGFSMIHQVLIKPRCIVGFHILKTLLDACCCDQILSVSEDGQFKLDVHSNAVIQDVKLLTELLLDWKIWSKAQKGVWETLVAALEILIQANHPHQKLNIKQLLKANIVHRFLLTCQVLQENRDDHLTSMPQEACRSFVKIIEELLGSPPDLELLKLIFNFLLAVHPATNTYVCHTPSSFYFSLHMDGKIFQEKVQSIMHLRKSSGTAEFSFSPASGFAATHSKVNFCNASIPCYSVSAYLQRSKSLPVSPVSLPFAHVQMLKGRLDRSCDDVMMAVKNEPLSTGFLNDDTSTQENMETIKGAQDELFISSCESVKTVCEIKERPATQSNVELPKQKSLLPFLDPENAAGKTQPKNENAADGVRRPDSLKGLYSFQRSQSSFASLGLAFPVQNGSLAVARWPSITDRSLLPEDWESLAFSPAYEHAFSKSESLNRSSTEDCLVLVCCGLYDLLYGVLRILPDMMIGDVMDKLIHPEALIVLVNHPSPLIQQGVLKLLDAYFYRASREQREKFLKNYGFSLLANQLYLHQGTQQLLEYFLAMFFGRPIGLDEDLDLDDIGSIDPFRKRCIIPVLGLIENSLHENSLVHNTLCVLLQILNACPKMADLLLDNGLLYVLFNTLAALNEIEANIPLNDYKLLVCDIQQLLEAVTIHSCSSSGSQYFRIIEDLITLLGYLQSCKSKRTQDMAVALQFKVLQSAIELIKTTANQDAQNLASSFHLPSVHHHAMYQKRKSIAGPRLFSVAQSETLLMKMRSVASDELTTMMQKRMSQENPIRATETEFVQRLQRLTVLAVNRLIYQDPSRDCLDLLNMPESTLSPFEACEEEGTLYQPSSIKTFQKEMLKILLEGIKLSLGTGRSSAPRHHWKRILWSCKDTFRVQLGRLLVYTLSPACSLEERKQALQIVSETNLQDILRECLNPALEHGQKLALYLYELAHDHKEALANKDKDAAELFMTSLKFCGYKCIPPSAPPKPDLIHAIKEEQKKCEIEENKNKTAWEKKKTANQQSLIQRLDAKSKDISKISADITQNISLHQGMERKKVIQHIRGLYKFDLSASRYWQELVQHLTHDRAIWYDPASYPTSWQLDATEGPNRERRRLQRCYLTIPNKYLLKDRQKPGESIRPPLSYLFEDQTHFSFSSTVKDKATSEPIRFTRRCVNVAPSRETSGELLLGKSGMYFVEDNATDTYENPSPLGETEPASFSWTYEEIKEFHKRWWQLRDNAVEIFLTNGRTLLLAFDNTKVRDDVYHNILMSNLPNLLEYGNITALTHLWCSGQITNFEYLTHLNKHAGRSFNDLMQYPVFPFILRDYSSETVDLSDPSIYRNLSKPIAVQSKEKEDRYVDNYRYLEEEYFKGAREDDPMPPVQPYHYGSHYSNSGTVLHFLVRMPPFTRMFLAYQAKSNIIPGKTQNSCTALSCAVFEQCLSGIILFFFFMPLCLTYFVGFDFGVRQNGERVNHVNLPPWARNDSRLFILIHRQALESDHVSQTLCQWIDLVFGYKQKGKAAVQAINVFHPATYFGMDVSAVEDPVQRRALETMIKTYGQTPRQLFNTAHLSRAGSRLGVEGELPAAMGLLVQLAFKESREHPKEILYPSPLPWVKGLKWGEYVGSPSAPDPVVCFSQCHGEKFGSLQALPTRAICGLSCKFCLMMIYSKEQGVRSMHSTDIQWSAILSWGYVDNMLRLKSKQSEPPVNFIQCSPLHQVTSCAWVSDSFQLFIGSKCGVITAFANRFTNSTPSEIEVESQVHLYGHTDEITSLCVCKPYSVLISVSKDGTCIIWDLNRLCYVQSLTGHKNPVTAVSASETTGDIATVCDSVGGGSDLRLWTVNGDLIGHVHCREIICSVAFSNQPEGVSVNVIAGGLENGIVRLWSTWDLKPVREITFPKSSKPIISLTYSSDGHHLYTANSEGTVIAWCRRDQQRTKLPLFYSFLSSYAAG</sequence>
<dbReference type="EMBL" id="AFYH01162218">
    <property type="status" value="NOT_ANNOTATED_CDS"/>
    <property type="molecule type" value="Genomic_DNA"/>
</dbReference>
<dbReference type="InterPro" id="IPR036372">
    <property type="entry name" value="BEACH_dom_sf"/>
</dbReference>
<dbReference type="PROSITE" id="PS51783">
    <property type="entry name" value="PH_BEACH"/>
    <property type="match status" value="1"/>
</dbReference>
<dbReference type="EMBL" id="AFYH01162217">
    <property type="status" value="NOT_ANNOTATED_CDS"/>
    <property type="molecule type" value="Genomic_DNA"/>
</dbReference>
<feature type="region of interest" description="Disordered" evidence="4">
    <location>
        <begin position="1127"/>
        <end position="1152"/>
    </location>
</feature>
<feature type="compositionally biased region" description="Acidic residues" evidence="4">
    <location>
        <begin position="1127"/>
        <end position="1137"/>
    </location>
</feature>
<dbReference type="Gene3D" id="1.10.1540.10">
    <property type="entry name" value="BEACH domain"/>
    <property type="match status" value="1"/>
</dbReference>
<dbReference type="SUPFAM" id="SSF81837">
    <property type="entry name" value="BEACH domain"/>
    <property type="match status" value="1"/>
</dbReference>
<dbReference type="EMBL" id="AFYH01162220">
    <property type="status" value="NOT_ANNOTATED_CDS"/>
    <property type="molecule type" value="Genomic_DNA"/>
</dbReference>
<evidence type="ECO:0000256" key="1">
    <source>
        <dbReference type="ARBA" id="ARBA00022574"/>
    </source>
</evidence>
<dbReference type="FunCoup" id="H3A4A1">
    <property type="interactions" value="1434"/>
</dbReference>
<evidence type="ECO:0000313" key="7">
    <source>
        <dbReference type="Ensembl" id="ENSLACP00000004472.1"/>
    </source>
</evidence>
<dbReference type="SMART" id="SM01026">
    <property type="entry name" value="Beach"/>
    <property type="match status" value="1"/>
</dbReference>
<feature type="compositionally biased region" description="Acidic residues" evidence="4">
    <location>
        <begin position="827"/>
        <end position="836"/>
    </location>
</feature>
<dbReference type="EMBL" id="AFYH01162216">
    <property type="status" value="NOT_ANNOTATED_CDS"/>
    <property type="molecule type" value="Genomic_DNA"/>
</dbReference>
<dbReference type="InterPro" id="IPR011993">
    <property type="entry name" value="PH-like_dom_sf"/>
</dbReference>
<dbReference type="Gene3D" id="2.130.10.10">
    <property type="entry name" value="YVTN repeat-like/Quinoprotein amine dehydrogenase"/>
    <property type="match status" value="1"/>
</dbReference>
<dbReference type="Pfam" id="PF14844">
    <property type="entry name" value="PH_BEACH"/>
    <property type="match status" value="1"/>
</dbReference>
<gene>
    <name evidence="7" type="primary">LYST</name>
</gene>
<reference evidence="8" key="1">
    <citation type="submission" date="2011-08" db="EMBL/GenBank/DDBJ databases">
        <title>The draft genome of Latimeria chalumnae.</title>
        <authorList>
            <person name="Di Palma F."/>
            <person name="Alfoldi J."/>
            <person name="Johnson J."/>
            <person name="Berlin A."/>
            <person name="Gnerre S."/>
            <person name="Jaffe D."/>
            <person name="MacCallum I."/>
            <person name="Young S."/>
            <person name="Walker B.J."/>
            <person name="Lander E."/>
            <person name="Lindblad-Toh K."/>
        </authorList>
    </citation>
    <scope>NUCLEOTIDE SEQUENCE [LARGE SCALE GENOMIC DNA]</scope>
    <source>
        <strain evidence="8">Wild caught</strain>
    </source>
</reference>
<dbReference type="Bgee" id="ENSLACG00000003979">
    <property type="expression patterns" value="Expressed in pectoral fin and 5 other cell types or tissues"/>
</dbReference>
<dbReference type="EMBL" id="AFYH01162221">
    <property type="status" value="NOT_ANNOTATED_CDS"/>
    <property type="molecule type" value="Genomic_DNA"/>
</dbReference>
<dbReference type="InParanoid" id="H3A4A1"/>
<dbReference type="EMBL" id="AFYH01162224">
    <property type="status" value="NOT_ANNOTATED_CDS"/>
    <property type="molecule type" value="Genomic_DNA"/>
</dbReference>
<dbReference type="InterPro" id="IPR000409">
    <property type="entry name" value="BEACH_dom"/>
</dbReference>
<dbReference type="HOGENOM" id="CLU_000213_1_0_1"/>
<evidence type="ECO:0000256" key="4">
    <source>
        <dbReference type="SAM" id="MobiDB-lite"/>
    </source>
</evidence>
<evidence type="ECO:0000313" key="8">
    <source>
        <dbReference type="Proteomes" id="UP000008672"/>
    </source>
</evidence>
<dbReference type="InterPro" id="IPR036322">
    <property type="entry name" value="WD40_repeat_dom_sf"/>
</dbReference>
<feature type="compositionally biased region" description="Basic and acidic residues" evidence="4">
    <location>
        <begin position="1140"/>
        <end position="1152"/>
    </location>
</feature>
<dbReference type="SUPFAM" id="SSF50978">
    <property type="entry name" value="WD40 repeat-like"/>
    <property type="match status" value="1"/>
</dbReference>
<keyword evidence="2" id="KW-0677">Repeat</keyword>
<feature type="region of interest" description="Disordered" evidence="4">
    <location>
        <begin position="57"/>
        <end position="81"/>
    </location>
</feature>
<protein>
    <submittedName>
        <fullName evidence="7">Lysosomal trafficking regulator</fullName>
    </submittedName>
</protein>
<dbReference type="Ensembl" id="ENSLACT00000004511.1">
    <property type="protein sequence ID" value="ENSLACP00000004472.1"/>
    <property type="gene ID" value="ENSLACG00000003979.1"/>
</dbReference>
<reference evidence="7" key="3">
    <citation type="submission" date="2025-09" db="UniProtKB">
        <authorList>
            <consortium name="Ensembl"/>
        </authorList>
    </citation>
    <scope>IDENTIFICATION</scope>
</reference>
<dbReference type="EMBL" id="AFYH01162219">
    <property type="status" value="NOT_ANNOTATED_CDS"/>
    <property type="molecule type" value="Genomic_DNA"/>
</dbReference>
<dbReference type="FunFam" id="2.130.10.10:FF:000292">
    <property type="entry name" value="Lysosomal trafficking regulator"/>
    <property type="match status" value="1"/>
</dbReference>
<dbReference type="STRING" id="7897.ENSLACP00000004472"/>
<dbReference type="PROSITE" id="PS50197">
    <property type="entry name" value="BEACH"/>
    <property type="match status" value="1"/>
</dbReference>
<dbReference type="SMART" id="SM00320">
    <property type="entry name" value="WD40"/>
    <property type="match status" value="4"/>
</dbReference>
<feature type="domain" description="BEACH-type PH" evidence="6">
    <location>
        <begin position="2916"/>
        <end position="3022"/>
    </location>
</feature>
<dbReference type="CDD" id="cd06071">
    <property type="entry name" value="Beach"/>
    <property type="match status" value="1"/>
</dbReference>
<dbReference type="InterPro" id="IPR001680">
    <property type="entry name" value="WD40_rpt"/>
</dbReference>
<feature type="domain" description="BEACH" evidence="5">
    <location>
        <begin position="3027"/>
        <end position="3326"/>
    </location>
</feature>
<evidence type="ECO:0000259" key="5">
    <source>
        <dbReference type="PROSITE" id="PS50197"/>
    </source>
</evidence>
<evidence type="ECO:0000256" key="2">
    <source>
        <dbReference type="ARBA" id="ARBA00022737"/>
    </source>
</evidence>
<dbReference type="InterPro" id="IPR016024">
    <property type="entry name" value="ARM-type_fold"/>
</dbReference>
<dbReference type="PANTHER" id="PTHR13743:SF86">
    <property type="entry name" value="LYSOSOMAL-TRAFFICKING REGULATOR"/>
    <property type="match status" value="1"/>
</dbReference>
<dbReference type="eggNOG" id="KOG1786">
    <property type="taxonomic scope" value="Eukaryota"/>
</dbReference>
<dbReference type="Proteomes" id="UP000008672">
    <property type="component" value="Unassembled WGS sequence"/>
</dbReference>
<dbReference type="EMBL" id="AFYH01162223">
    <property type="status" value="NOT_ANNOTATED_CDS"/>
    <property type="molecule type" value="Genomic_DNA"/>
</dbReference>
<dbReference type="PROSITE" id="PS50294">
    <property type="entry name" value="WD_REPEATS_REGION"/>
    <property type="match status" value="1"/>
</dbReference>
<feature type="repeat" description="WD" evidence="3">
    <location>
        <begin position="3516"/>
        <end position="3550"/>
    </location>
</feature>
<proteinExistence type="predicted"/>
<name>H3A4A1_LATCH</name>
<dbReference type="Pfam" id="PF02138">
    <property type="entry name" value="Beach"/>
    <property type="match status" value="1"/>
</dbReference>
<dbReference type="EMBL" id="AFYH01162222">
    <property type="status" value="NOT_ANNOTATED_CDS"/>
    <property type="molecule type" value="Genomic_DNA"/>
</dbReference>
<dbReference type="InterPro" id="IPR050865">
    <property type="entry name" value="BEACH_Domain"/>
</dbReference>
<organism evidence="7 8">
    <name type="scientific">Latimeria chalumnae</name>
    <name type="common">Coelacanth</name>
    <dbReference type="NCBI Taxonomy" id="7897"/>
    <lineage>
        <taxon>Eukaryota</taxon>
        <taxon>Metazoa</taxon>
        <taxon>Chordata</taxon>
        <taxon>Craniata</taxon>
        <taxon>Vertebrata</taxon>
        <taxon>Euteleostomi</taxon>
        <taxon>Coelacanthiformes</taxon>
        <taxon>Coelacanthidae</taxon>
        <taxon>Latimeria</taxon>
    </lineage>
</organism>
<dbReference type="PROSITE" id="PS50082">
    <property type="entry name" value="WD_REPEATS_2"/>
    <property type="match status" value="1"/>
</dbReference>
<dbReference type="GeneTree" id="ENSGT00940000156359"/>
<dbReference type="EMBL" id="AFYH01162225">
    <property type="status" value="NOT_ANNOTATED_CDS"/>
    <property type="molecule type" value="Genomic_DNA"/>
</dbReference>
<dbReference type="InterPro" id="IPR019775">
    <property type="entry name" value="WD40_repeat_CS"/>
</dbReference>
<evidence type="ECO:0000259" key="6">
    <source>
        <dbReference type="PROSITE" id="PS51783"/>
    </source>
</evidence>
<feature type="region of interest" description="Disordered" evidence="4">
    <location>
        <begin position="2115"/>
        <end position="2136"/>
    </location>
</feature>
<dbReference type="InterPro" id="IPR015943">
    <property type="entry name" value="WD40/YVTN_repeat-like_dom_sf"/>
</dbReference>
<dbReference type="Gene3D" id="2.30.29.30">
    <property type="entry name" value="Pleckstrin-homology domain (PH domain)/Phosphotyrosine-binding domain (PTB)"/>
    <property type="match status" value="1"/>
</dbReference>
<dbReference type="PROSITE" id="PS00678">
    <property type="entry name" value="WD_REPEATS_1"/>
    <property type="match status" value="1"/>
</dbReference>
<keyword evidence="8" id="KW-1185">Reference proteome</keyword>
<dbReference type="PANTHER" id="PTHR13743">
    <property type="entry name" value="BEIGE/BEACH-RELATED"/>
    <property type="match status" value="1"/>
</dbReference>
<reference evidence="7" key="2">
    <citation type="submission" date="2025-08" db="UniProtKB">
        <authorList>
            <consortium name="Ensembl"/>
        </authorList>
    </citation>
    <scope>IDENTIFICATION</scope>
</reference>
<dbReference type="CDD" id="cd01201">
    <property type="entry name" value="PH_BEACH"/>
    <property type="match status" value="1"/>
</dbReference>
<dbReference type="InterPro" id="IPR023362">
    <property type="entry name" value="PH-BEACH_dom"/>
</dbReference>
<dbReference type="SUPFAM" id="SSF48371">
    <property type="entry name" value="ARM repeat"/>
    <property type="match status" value="1"/>
</dbReference>
<accession>H3A4A1</accession>